<dbReference type="RefSeq" id="WP_092648190.1">
    <property type="nucleotide sequence ID" value="NZ_LT629792.1"/>
</dbReference>
<accession>A0ABY0V5F3</accession>
<sequence length="139" mass="14633">MTNKLISSIPAILLGLLIAFAPKTFAQPCPPMEDGHFMKCHWSAQAALGIGLVIAVIGVIAFFVDTRIQTGLAIAAGLNGALTIAIVKVLIGGCMKADMHCNMIMIPTLMVLGILTIVYAVVVVYVNSRVKTIAPASQK</sequence>
<reference evidence="3 4" key="1">
    <citation type="submission" date="2016-10" db="EMBL/GenBank/DDBJ databases">
        <authorList>
            <person name="Varghese N."/>
            <person name="Submissions S."/>
        </authorList>
    </citation>
    <scope>NUCLEOTIDE SEQUENCE [LARGE SCALE GENOMIC DNA]</scope>
    <source>
        <strain evidence="3 4">DSM 9169</strain>
    </source>
</reference>
<proteinExistence type="predicted"/>
<keyword evidence="1" id="KW-0812">Transmembrane</keyword>
<keyword evidence="1" id="KW-0472">Membrane</keyword>
<evidence type="ECO:0000256" key="2">
    <source>
        <dbReference type="SAM" id="SignalP"/>
    </source>
</evidence>
<feature type="chain" id="PRO_5046602988" description="DUF4418 domain-containing protein" evidence="2">
    <location>
        <begin position="27"/>
        <end position="139"/>
    </location>
</feature>
<keyword evidence="1" id="KW-1133">Transmembrane helix</keyword>
<organism evidence="3 4">
    <name type="scientific">Schaalia radingae</name>
    <dbReference type="NCBI Taxonomy" id="131110"/>
    <lineage>
        <taxon>Bacteria</taxon>
        <taxon>Bacillati</taxon>
        <taxon>Actinomycetota</taxon>
        <taxon>Actinomycetes</taxon>
        <taxon>Actinomycetales</taxon>
        <taxon>Actinomycetaceae</taxon>
        <taxon>Schaalia</taxon>
    </lineage>
</organism>
<dbReference type="Pfam" id="PF14387">
    <property type="entry name" value="DUF4418"/>
    <property type="match status" value="1"/>
</dbReference>
<name>A0ABY0V5F3_9ACTO</name>
<feature type="transmembrane region" description="Helical" evidence="1">
    <location>
        <begin position="42"/>
        <end position="64"/>
    </location>
</feature>
<evidence type="ECO:0000256" key="1">
    <source>
        <dbReference type="SAM" id="Phobius"/>
    </source>
</evidence>
<protein>
    <recommendedName>
        <fullName evidence="5">DUF4418 domain-containing protein</fullName>
    </recommendedName>
</protein>
<feature type="transmembrane region" description="Helical" evidence="1">
    <location>
        <begin position="103"/>
        <end position="126"/>
    </location>
</feature>
<dbReference type="InterPro" id="IPR025531">
    <property type="entry name" value="DUF4418"/>
</dbReference>
<feature type="transmembrane region" description="Helical" evidence="1">
    <location>
        <begin position="71"/>
        <end position="91"/>
    </location>
</feature>
<evidence type="ECO:0000313" key="3">
    <source>
        <dbReference type="EMBL" id="SDT86229.1"/>
    </source>
</evidence>
<feature type="signal peptide" evidence="2">
    <location>
        <begin position="1"/>
        <end position="26"/>
    </location>
</feature>
<keyword evidence="4" id="KW-1185">Reference proteome</keyword>
<gene>
    <name evidence="3" type="ORF">SAMN04489714_0275</name>
</gene>
<dbReference type="Proteomes" id="UP000198976">
    <property type="component" value="Chromosome I"/>
</dbReference>
<evidence type="ECO:0000313" key="4">
    <source>
        <dbReference type="Proteomes" id="UP000198976"/>
    </source>
</evidence>
<dbReference type="EMBL" id="LT629792">
    <property type="protein sequence ID" value="SDT86229.1"/>
    <property type="molecule type" value="Genomic_DNA"/>
</dbReference>
<evidence type="ECO:0008006" key="5">
    <source>
        <dbReference type="Google" id="ProtNLM"/>
    </source>
</evidence>
<keyword evidence="2" id="KW-0732">Signal</keyword>